<dbReference type="RefSeq" id="WP_146111568.1">
    <property type="nucleotide sequence ID" value="NZ_PVEP01000002.1"/>
</dbReference>
<keyword evidence="2" id="KW-1185">Reference proteome</keyword>
<gene>
    <name evidence="1" type="ORF">LX70_01665</name>
</gene>
<sequence length="734" mass="81511">MVRVPAKTCPNLSRLFDDAEPELLSGFLNSKAFERLAWLATYKFDPDDPDGPTAARNMLPKEKKDRLGPLEAEAARIVTIASDRGEYVLQGLATTTLEPDRAKELLNRRDKLARSLWAYANEHGLFEAAENSLHLRLYRRYDKHYQTFMAEPSVDGGPDAGSALLDELLVDLNKRLDRGDGYSIDKFDIPKDGDEPAAEMYLLFHPDPPTSVREIDDDGNRSSIYFRPPGEAMIVYTPSTGRVHVRAGNRKLRHTVAERFIETALEQTYSNQPVDFQAYDISQFLQGLDLEPPELDDVVIDRAQVIRADISIGNLANRLSLSTTIDQDISEIIDNQPGLPRIFERALAIRFVEIAVRYSRAGRDEAQTLNFTLTDRNTSSLLSIDDPFERVLGHRLLRHWNILRDGRAPGDEESMAVMPALLAIWDIGAERVTGAWLQARGVDPGLLTDLGFLVPAGWEGDDLIDDEDEVGPVAAEVVVRVDEGDAEESHRKVADLKVAEGQVTSAGNPDRYRIYRVRDGWVVQHLKERLEQVLDAPAIEKLTDHLLYLGTLNVDGGDVPIYLARGLDREKVRSAVDTELRARHNLGIGLVLQAGSAPGPCLAANVLTPLVDQIDTQQAEIALVGDKLRSVLRRHRILARGGQAVELTRVGDNMATLFVPGKGSIDIKGENRIDVIQRLVDAHNAGPMRMATADLISGIAEDQSLANIFKQPLWKKLTADFLRSPGKGQWEIAI</sequence>
<evidence type="ECO:0000313" key="1">
    <source>
        <dbReference type="EMBL" id="PQV57856.1"/>
    </source>
</evidence>
<dbReference type="OrthoDB" id="7374566at2"/>
<accession>A0A2S8SAN2</accession>
<organism evidence="1 2">
    <name type="scientific">Albidovulum denitrificans</name>
    <dbReference type="NCBI Taxonomy" id="404881"/>
    <lineage>
        <taxon>Bacteria</taxon>
        <taxon>Pseudomonadati</taxon>
        <taxon>Pseudomonadota</taxon>
        <taxon>Alphaproteobacteria</taxon>
        <taxon>Rhodobacterales</taxon>
        <taxon>Paracoccaceae</taxon>
        <taxon>Albidovulum</taxon>
    </lineage>
</organism>
<name>A0A2S8SAN2_9RHOB</name>
<reference evidence="1 2" key="1">
    <citation type="submission" date="2018-02" db="EMBL/GenBank/DDBJ databases">
        <title>Genomic Encyclopedia of Archaeal and Bacterial Type Strains, Phase II (KMG-II): from individual species to whole genera.</title>
        <authorList>
            <person name="Goeker M."/>
        </authorList>
    </citation>
    <scope>NUCLEOTIDE SEQUENCE [LARGE SCALE GENOMIC DNA]</scope>
    <source>
        <strain evidence="1 2">DSM 18921</strain>
    </source>
</reference>
<dbReference type="AlphaFoldDB" id="A0A2S8SAN2"/>
<comment type="caution">
    <text evidence="1">The sequence shown here is derived from an EMBL/GenBank/DDBJ whole genome shotgun (WGS) entry which is preliminary data.</text>
</comment>
<protein>
    <submittedName>
        <fullName evidence="1">Uncharacterized protein</fullName>
    </submittedName>
</protein>
<dbReference type="EMBL" id="PVEP01000002">
    <property type="protein sequence ID" value="PQV57856.1"/>
    <property type="molecule type" value="Genomic_DNA"/>
</dbReference>
<evidence type="ECO:0000313" key="2">
    <source>
        <dbReference type="Proteomes" id="UP000238338"/>
    </source>
</evidence>
<dbReference type="Proteomes" id="UP000238338">
    <property type="component" value="Unassembled WGS sequence"/>
</dbReference>
<proteinExistence type="predicted"/>